<feature type="domain" description="SLH" evidence="6">
    <location>
        <begin position="3358"/>
        <end position="3419"/>
    </location>
</feature>
<comment type="similarity">
    <text evidence="1">Belongs to the intimin/invasin family.</text>
</comment>
<feature type="domain" description="Big-1" evidence="5">
    <location>
        <begin position="2970"/>
        <end position="3065"/>
    </location>
</feature>
<dbReference type="Pfam" id="PF00395">
    <property type="entry name" value="SLH"/>
    <property type="match status" value="3"/>
</dbReference>
<dbReference type="InterPro" id="IPR003344">
    <property type="entry name" value="Big_1_dom"/>
</dbReference>
<gene>
    <name evidence="7" type="ORF">ACFPOF_18655</name>
</gene>
<feature type="domain" description="SLH" evidence="6">
    <location>
        <begin position="3294"/>
        <end position="3357"/>
    </location>
</feature>
<dbReference type="PROSITE" id="PS51127">
    <property type="entry name" value="BIG1"/>
    <property type="match status" value="2"/>
</dbReference>
<evidence type="ECO:0000256" key="3">
    <source>
        <dbReference type="SAM" id="MobiDB-lite"/>
    </source>
</evidence>
<dbReference type="PANTHER" id="PTHR43308:SF5">
    <property type="entry name" value="S-LAYER PROTEIN _ PEPTIDOGLYCAN ENDO-BETA-N-ACETYLGLUCOSAMINIDASE"/>
    <property type="match status" value="1"/>
</dbReference>
<dbReference type="InterPro" id="IPR013783">
    <property type="entry name" value="Ig-like_fold"/>
</dbReference>
<evidence type="ECO:0000256" key="1">
    <source>
        <dbReference type="ARBA" id="ARBA00010116"/>
    </source>
</evidence>
<feature type="region of interest" description="Disordered" evidence="3">
    <location>
        <begin position="3175"/>
        <end position="3205"/>
    </location>
</feature>
<feature type="domain" description="SLH" evidence="6">
    <location>
        <begin position="3234"/>
        <end position="3293"/>
    </location>
</feature>
<reference evidence="8" key="1">
    <citation type="journal article" date="2019" name="Int. J. Syst. Evol. Microbiol.">
        <title>The Global Catalogue of Microorganisms (GCM) 10K type strain sequencing project: providing services to taxonomists for standard genome sequencing and annotation.</title>
        <authorList>
            <consortium name="The Broad Institute Genomics Platform"/>
            <consortium name="The Broad Institute Genome Sequencing Center for Infectious Disease"/>
            <person name="Wu L."/>
            <person name="Ma J."/>
        </authorList>
    </citation>
    <scope>NUCLEOTIDE SEQUENCE [LARGE SCALE GENOMIC DNA]</scope>
    <source>
        <strain evidence="8">CGMCC 1.18575</strain>
    </source>
</reference>
<keyword evidence="2" id="KW-0175">Coiled coil</keyword>
<name>A0ABW0HW25_9BACL</name>
<evidence type="ECO:0000259" key="5">
    <source>
        <dbReference type="PROSITE" id="PS51127"/>
    </source>
</evidence>
<dbReference type="EMBL" id="JBHSMI010000028">
    <property type="protein sequence ID" value="MFC5404764.1"/>
    <property type="molecule type" value="Genomic_DNA"/>
</dbReference>
<feature type="domain" description="Big-1" evidence="5">
    <location>
        <begin position="3079"/>
        <end position="3174"/>
    </location>
</feature>
<comment type="caution">
    <text evidence="7">The sequence shown here is derived from an EMBL/GenBank/DDBJ whole genome shotgun (WGS) entry which is preliminary data.</text>
</comment>
<dbReference type="PANTHER" id="PTHR43308">
    <property type="entry name" value="OUTER MEMBRANE PROTEIN ALPHA-RELATED"/>
    <property type="match status" value="1"/>
</dbReference>
<feature type="coiled-coil region" evidence="2">
    <location>
        <begin position="1534"/>
        <end position="1561"/>
    </location>
</feature>
<feature type="signal peptide" evidence="4">
    <location>
        <begin position="1"/>
        <end position="35"/>
    </location>
</feature>
<evidence type="ECO:0000256" key="4">
    <source>
        <dbReference type="SAM" id="SignalP"/>
    </source>
</evidence>
<dbReference type="Gene3D" id="2.60.40.10">
    <property type="entry name" value="Immunoglobulins"/>
    <property type="match status" value="2"/>
</dbReference>
<dbReference type="InterPro" id="IPR001119">
    <property type="entry name" value="SLH_dom"/>
</dbReference>
<accession>A0ABW0HW25</accession>
<keyword evidence="4" id="KW-0732">Signal</keyword>
<dbReference type="SUPFAM" id="SSF49373">
    <property type="entry name" value="Invasin/intimin cell-adhesion fragments"/>
    <property type="match status" value="3"/>
</dbReference>
<dbReference type="PROSITE" id="PS51272">
    <property type="entry name" value="SLH"/>
    <property type="match status" value="3"/>
</dbReference>
<sequence length="3421" mass="369499">MKGREIVESLMRFKKIIACLLMFVLVAGIGLSAFAAPSGASGNGSGSNHAQLMQFLESEYGAEQASEMLETLQKLGLVDTNGSFLSYPIHLNGKSYTLDEIKQVLADDATDLTQMAEIDGMQISLGMLKQMIDIEDRLSEFADASNTTGVNLTPAHLSSLQSLVAQSGSEGLGFAAANLSAPGEDRGYDDDVIVTVIGYQYKPTTATDSQQQAGTWGDLTITFQLNRSQPRAVTFDYDLLQGSFLTQRPKTNGTVTFQPGETQQTLVLKGWSNAFGEAYDARRNVWSPQEWGGVNFNPNITWVQAQQMFREQVWAGLARAGYIHFHNYKNLDEINFDHWNIENWYKYDYRPFNHTYEGGAYLGYTLAPGKAGLPKYSYLSTPATKDLMPDYFYYGKTGGFGLPRSTMNNYDIREISAQAGSYTTGQLIPMQVTFDNAVVRKGYWPWTYLQDQYTSLSGLQLASGKTALPDIVSYSNDNSYLSKVAMSQIFGFGAIVGKGDKPEDFKVVAAKNFIKGEIYDLPKSNTSAITIPAAANINEMTWGQDFTNQPNITVSYARADAFKAQPLTLDKTTYKIGETATFTVNMYDGDESDWIIDGSLTPEDIGKRLKVSIGNKTSGLIELDWKRGVDGLPVDPPVLEGKLLMTKALMDTLTDGSASVAGTQLRAKIYYNQSPLNDGTNPDDFRLLTSSFVPFAVPAVKYILPGNLRIVYPTKWPSGTSNALTLTDPDATKLGFTYPTDATYTTPDQFEWRSSDETIASIKADGTIIPKRPGAVTFTIVARNNGELATETAVVSQTITIGAGGAAAIVVPGFAYRVYAYQHEAADIVWTTNVMSKYAELAAPGEEPQAANFKLELYDGELNESQLAGQTPLQTWTAPVTAELVNATGFSIPGAYTTNLSTEYKPSYTVRISADNPEYPDVPNPVLSALAYIVVKAAPAVVTLDKKMGQFVTDDIGSLTLNWKLENFDPQNKGDFEFQVTKNGVPIPDSRMTFDSASGTFSNSGATENGGTYRLAIDPVTGTKQIKDVYAITLAAKNKLDSTWSYDSLYLQVYKHDALKIEVDGQAATALKMSNIDRIKNMTSDQIVDLHRDIRLKNDLQINNRDFQDLGAITDQIAWKSGNNDVAGLYFNSNGIVDNIENFQYASYQPKQKLLLSGLANGQTKITATHASTGMKTELDLTVETLKDKLYLFQFYPKAATTITYTNGAGVEESVTSNANGELALYEESGIVSDVYVTSSFNNTTYTGIIDRYMLRTKEGNAANLELYPINILQLRQLAKVEVFFKKPDGKPYTGKVTYRGGVYKNGHYAEETEIGGAGVTTTLGADGKLQLIFDTTKFYSREAGETNAANLSAKDQIEFILEMTFEGDQYTPQLFTFDGNTNPVDMIAFGEKISQLTANPTADKAPLIVSQYVTSGGASQRTYVTNYKGKFGPNNDNPSITLTTELLWWGETVDDTAYAELLNAAGLTPQGQSYETIKYPFSDMYITRHRQVFNKDTIWLKKAESGSVHFKLYSKPGSFRKSFTSASTLVNMIGVVEISAAELQRQLAKLKKDMEATNGSSGKPSNNDKVMLETLELMSGLKLDAGPLSMRVYPTDDPLVYKTVISASLGNMPETQGSSGVDFFKSDNNYAPGAGDMYAMAMGKYLADQQRSLAKLNKESYSDKSVLFHAAGYYTGEIKYNPKTAKWEAVVHGGGFTAGGGFSYTQTWNMMASFVPVTFSLTIGGGLEVDFKASVLFDEKPSNAWKDPTATSVNDYLTSLRIIAYVEAFGGIGFDYSVIAMKIGVFGRVTVENKSTWLNRDYLQDAGQRVLYGNKLALEGVVGIRVVLKFLFISIQHDFASLRYSHSWVFRNWDKIYKYWSDNHPDPLTAANMQFAIAAYMESIGEDPMQVIESQTVEDRSYLDRYTRSWNESAGADEENDGSASSEGARSAMALSAGAGIGALTSAAPAAPDVIQSNAYPYSNPQVAQDGTLLVYLSDGGSAAVENTIASWATRNGSGYLQKGRIATNVAHQGYGDSSLQIAGESNLVAAVWVTQKDRINKAAGEALTNEEMLQMSNSAEIMVGIYNGVGSWKTYQLTSNQHADVAPVVAIKNNKVFVAYRSVNSSNPDNPLDFSGSDSIVYTVFDPITNKWSDTETLYNGTNGTVTGMSAEMLSDGTAAVVYTVNKGDVDGTAAGQDAVAASRNEIIYAVVDTADAGAVGATTWKAKGVVKNLQLTNDSSANENPHITSAKLPDGVERFIIAWHATSEAEGTVTQDVKLAAINGNGEVYTDFVDSLNALNNHQAVKVGPNFTFSKRRSVWDNIDQLSIVWKEADADISPTQVVTRDTLKSVKFGTKDGELYLSGVNTIAVMPDYTEIDTINVYVTDPIRMRAVMLGTTYTTDTQVVGTITPNNGDGDDIPVHVSQTVSGMYTILGTYQNAFEADKTLFNPGEVVAGYDLPVQFQVVNKGVGDIDKIAITIDGQRTEFSDIALAPNSSGTFTASYAVPAAIRDVPYQVEVTFAQVPTVMAAQTLSTSGELKLDIPDVGISQVQVLKEENGKRTLSVPVYNKNDTTLANKGRVVKLGLYRSNLYEASELLGNVVEISDQAELDMIDQGAYVHQLEVDLSDMLSELGQTEIPEKGITLYLRTWVEDASGKTISEFDPTNNETKVTLDNLSVKYNNKNVLLTLDQSNSAAVTSVNLMMQNMNMALVASGNVLLNLLDADGNIMETKYLATDRAQLLSFSAEEKKTAYVQFSQAGDAVQAVFFYDSSDAMDSTLSAVTLAGIPLDFAPAQTTYQLQANDLRKTQLMAVAAGSGSTVTLLDGAGNPIASDQGFVSGNLALTLSEAGAVNEFTVRVEPESTAGTATDYRFEITNTQTERPTLELLVKGTKGTDGKYTGNVELALSPYNVEGFAIDRAQFQVNSGSWSTVAYDGSSEKALTTLSAETSYKVTAKVILSSGLAYELDNVSFEIGSAPVAVAVDPTKSTVTVSKNQVEVDGNDKATITVVLKDSAGNALSGRQVALAASAGSSAAITDLAATTNSSGEARFAVANTVEETVAFTATDVASGTALTAVQVAFVKTPVTPSTPVDVSKSSVTASKAQVEADGNDKATITVVLKDSASNALSGRQVALGANVGSSAAITDVSGTTDASGEARFTVANSVEETVAFTAKDVASGTVLTAVQVAFVKTPPTPGTGTGPGSGSGTDPDPKPEPGDNAGEAWKFFRNGLIAWKETLSSIAANLQSADGDRIQFADTQKHWALEAIHQLVRLHVAKGYADGRFMPDRSITRAEFAAMLDRLFVFASTDAKSIAFADVKGHWAEKSIATLARLGIVKGYQDKTFKPDATITREEMVVILMRLVNMAALPQSGRADFKDLSLAGSYATDSISAAAKAGLIQGYNNTFGPKAEATRAETATLLLKLLLLEPALRELLEQ</sequence>
<dbReference type="InterPro" id="IPR008964">
    <property type="entry name" value="Invasin/intimin_cell_adhesion"/>
</dbReference>
<dbReference type="Pfam" id="PF02369">
    <property type="entry name" value="Big_1"/>
    <property type="match status" value="2"/>
</dbReference>
<proteinExistence type="inferred from homology"/>
<dbReference type="SMART" id="SM00634">
    <property type="entry name" value="BID_1"/>
    <property type="match status" value="2"/>
</dbReference>
<protein>
    <submittedName>
        <fullName evidence="7">S-layer homology domain-containing protein</fullName>
    </submittedName>
</protein>
<evidence type="ECO:0000259" key="6">
    <source>
        <dbReference type="PROSITE" id="PS51272"/>
    </source>
</evidence>
<feature type="chain" id="PRO_5046360206" evidence="4">
    <location>
        <begin position="36"/>
        <end position="3421"/>
    </location>
</feature>
<keyword evidence="8" id="KW-1185">Reference proteome</keyword>
<dbReference type="RefSeq" id="WP_378135349.1">
    <property type="nucleotide sequence ID" value="NZ_JBHSMI010000028.1"/>
</dbReference>
<dbReference type="Proteomes" id="UP001596113">
    <property type="component" value="Unassembled WGS sequence"/>
</dbReference>
<dbReference type="InterPro" id="IPR051465">
    <property type="entry name" value="Cell_Envelope_Struct_Comp"/>
</dbReference>
<evidence type="ECO:0000256" key="2">
    <source>
        <dbReference type="SAM" id="Coils"/>
    </source>
</evidence>
<evidence type="ECO:0000313" key="7">
    <source>
        <dbReference type="EMBL" id="MFC5404764.1"/>
    </source>
</evidence>
<evidence type="ECO:0000313" key="8">
    <source>
        <dbReference type="Proteomes" id="UP001596113"/>
    </source>
</evidence>
<organism evidence="7 8">
    <name type="scientific">Cohnella soli</name>
    <dbReference type="NCBI Taxonomy" id="425005"/>
    <lineage>
        <taxon>Bacteria</taxon>
        <taxon>Bacillati</taxon>
        <taxon>Bacillota</taxon>
        <taxon>Bacilli</taxon>
        <taxon>Bacillales</taxon>
        <taxon>Paenibacillaceae</taxon>
        <taxon>Cohnella</taxon>
    </lineage>
</organism>